<reference evidence="2" key="1">
    <citation type="submission" date="2020-04" db="EMBL/GenBank/DDBJ databases">
        <authorList>
            <person name="Neveu A P."/>
        </authorList>
    </citation>
    <scope>NUCLEOTIDE SEQUENCE</scope>
    <source>
        <tissue evidence="2">Whole embryo</tissue>
    </source>
</reference>
<sequence length="191" mass="22259">MAKKPISHKPTSHLTKRLLNLKTCVSVNKSLTMSDEYSDDEGPESVTFTQSKDSAFSAIDEIKASLKCDKETKKRLNVQREIRNIEQKKRKTLPLEVLQKAEKILEQKRKKKDIIDSNNDTKESSGDEDDYSSEDEQIKFVPIMKTKFCTKTSEDAMNFKSNHLFHGRIRRINSQQQKNLNHKLFSKNRRR</sequence>
<gene>
    <name evidence="2" type="primary">LOC100179438</name>
</gene>
<feature type="compositionally biased region" description="Basic and acidic residues" evidence="1">
    <location>
        <begin position="115"/>
        <end position="125"/>
    </location>
</feature>
<organism evidence="2">
    <name type="scientific">Phallusia mammillata</name>
    <dbReference type="NCBI Taxonomy" id="59560"/>
    <lineage>
        <taxon>Eukaryota</taxon>
        <taxon>Metazoa</taxon>
        <taxon>Chordata</taxon>
        <taxon>Tunicata</taxon>
        <taxon>Ascidiacea</taxon>
        <taxon>Phlebobranchia</taxon>
        <taxon>Ascidiidae</taxon>
        <taxon>Phallusia</taxon>
    </lineage>
</organism>
<evidence type="ECO:0000256" key="1">
    <source>
        <dbReference type="SAM" id="MobiDB-lite"/>
    </source>
</evidence>
<dbReference type="EMBL" id="LR786644">
    <property type="protein sequence ID" value="CAB3262306.1"/>
    <property type="molecule type" value="mRNA"/>
</dbReference>
<feature type="compositionally biased region" description="Acidic residues" evidence="1">
    <location>
        <begin position="126"/>
        <end position="135"/>
    </location>
</feature>
<feature type="region of interest" description="Disordered" evidence="1">
    <location>
        <begin position="115"/>
        <end position="136"/>
    </location>
</feature>
<name>A0A6F9DHS0_9ASCI</name>
<accession>A0A6F9DHS0</accession>
<proteinExistence type="evidence at transcript level"/>
<evidence type="ECO:0000313" key="2">
    <source>
        <dbReference type="EMBL" id="CAB3262306.1"/>
    </source>
</evidence>
<dbReference type="AlphaFoldDB" id="A0A6F9DHS0"/>
<protein>
    <submittedName>
        <fullName evidence="2">Uncharacterized protein LOC100179438</fullName>
    </submittedName>
</protein>